<sequence>MDVIYPVRPGDKNDELRYSLRSLAENFPHDRVVIVGYMPPWVRNVEYIEGNKGPSTHANVYNNIRLAVERDDLSDRVVIFNDDFFVTEPVDAAPAAFRCSLDDHIRLPRVQRNGGWWLESLTLTRTCLQAHGIEKPTSYELHMPIEVDRRRMAEVLDLFRYVQPVNPPQWRSLYGNLADHGGEKLKDVKCFDASALRRPFHSTEDRSFPRFYRELHKLFPEPSPYEAA</sequence>
<evidence type="ECO:0000313" key="1">
    <source>
        <dbReference type="EMBL" id="AOT23125.1"/>
    </source>
</evidence>
<proteinExistence type="predicted"/>
<evidence type="ECO:0000313" key="2">
    <source>
        <dbReference type="Proteomes" id="UP000224956"/>
    </source>
</evidence>
<gene>
    <name evidence="1" type="ORF">SEA_TAQUITO_4</name>
</gene>
<dbReference type="EMBL" id="KX621007">
    <property type="protein sequence ID" value="AOT23125.1"/>
    <property type="molecule type" value="Genomic_DNA"/>
</dbReference>
<reference evidence="1 2" key="1">
    <citation type="submission" date="2016-07" db="EMBL/GenBank/DDBJ databases">
        <authorList>
            <person name="Henderson J.H."/>
            <person name="Agbayani G."/>
            <person name="Akanbi A."/>
            <person name="Allen L."/>
            <person name="Anton T."/>
            <person name="Bauer V."/>
            <person name="Benoit R."/>
            <person name="Bhakta Y."/>
            <person name="Binongcal M.A."/>
            <person name="Bobovsky T."/>
            <person name="Bual H."/>
            <person name="Calley B."/>
            <person name="Clark M."/>
            <person name="Conahan B."/>
            <person name="Cone E."/>
            <person name="Dardis C."/>
            <person name="Fangman M."/>
            <person name="Flatgard B."/>
            <person name="Focht K."/>
            <person name="Geraci K."/>
            <person name="Goodwin B."/>
            <person name="Hanson H."/>
            <person name="Hunt G."/>
            <person name="Hutton S."/>
            <person name="Illback M."/>
            <person name="Jamsa A."/>
            <person name="Konzek B."/>
            <person name="Kraus A."/>
            <person name="Kuenzi M."/>
            <person name="Laird K."/>
            <person name="Lieb M."/>
            <person name="MacKenzie A."/>
            <person name="Maurer K."/>
            <person name="Miera M."/>
            <person name="Mishler B."/>
            <person name="Naughton C."/>
            <person name="Nease R."/>
            <person name="Nelson B."/>
            <person name="Nigg N."/>
            <person name="O'Sullivan K."/>
            <person name="Orion I."/>
            <person name="Peterson C."/>
            <person name="Peterson S."/>
            <person name="Roletto M."/>
            <person name="Rush L."/>
            <person name="Schlatter T."/>
            <person name="Seidl R."/>
            <person name="Sevy E."/>
            <person name="Sonderby V."/>
            <person name="Souers H."/>
            <person name="Syvertson H."/>
            <person name="Taggard K."/>
            <person name="Takasugi J."/>
            <person name="Tietge S."/>
            <person name="Vasquez C."/>
            <person name="Velasco R."/>
            <person name="Virk M."/>
            <person name="Vologdin S."/>
            <person name="Wing S."/>
            <person name="Winslow J."/>
            <person name="Young E."/>
            <person name="Cunanan N."/>
            <person name="Dasiuk E."/>
            <person name="Fudge K."/>
            <person name="Murphy A."/>
            <person name="Poxleitner M.K."/>
            <person name="Ettinger A.-S.H."/>
            <person name="Anders K.R."/>
            <person name="Schaff J.E."/>
            <person name="Dashiell C.L."/>
            <person name="Macialek J.A."/>
            <person name="Braun M.A."/>
            <person name="Delesalle V.A."/>
            <person name="Hughes L.E."/>
            <person name="Ware V.C."/>
            <person name="Bradley K.W."/>
            <person name="Barker L.P."/>
            <person name="Asai D.J."/>
            <person name="Bowman C.A."/>
            <person name="Russell D.A."/>
            <person name="Pope W.H."/>
            <person name="Jacobs-Sera D."/>
            <person name="Hendrix R.W."/>
            <person name="Hatfull G.F."/>
        </authorList>
    </citation>
    <scope>NUCLEOTIDE SEQUENCE [LARGE SCALE GENOMIC DNA]</scope>
</reference>
<protein>
    <submittedName>
        <fullName evidence="1">Uncharacterized protein</fullName>
    </submittedName>
</protein>
<keyword evidence="2" id="KW-1185">Reference proteome</keyword>
<name>A0A1D8EQ09_9CAUD</name>
<accession>A0A1D8EQ09</accession>
<organism evidence="1 2">
    <name type="scientific">Mycobacterium phage Taquito</name>
    <dbReference type="NCBI Taxonomy" id="1897500"/>
    <lineage>
        <taxon>Viruses</taxon>
        <taxon>Duplodnaviria</taxon>
        <taxon>Heunggongvirae</taxon>
        <taxon>Uroviricota</taxon>
        <taxon>Caudoviricetes</taxon>
        <taxon>Weiservirinae</taxon>
        <taxon>Fionnbharthvirus</taxon>
        <taxon>Fionnbharthvirus taquito</taxon>
    </lineage>
</organism>
<dbReference type="Proteomes" id="UP000224956">
    <property type="component" value="Segment"/>
</dbReference>